<keyword evidence="1" id="KW-0805">Transcription regulation</keyword>
<dbReference type="PANTHER" id="PTHR36511:SF3">
    <property type="entry name" value="ANTITOXIN HIGA-2"/>
    <property type="match status" value="1"/>
</dbReference>
<comment type="caution">
    <text evidence="5">The sequence shown here is derived from an EMBL/GenBank/DDBJ whole genome shotgun (WGS) entry which is preliminary data.</text>
</comment>
<feature type="compositionally biased region" description="Basic and acidic residues" evidence="4">
    <location>
        <begin position="23"/>
        <end position="32"/>
    </location>
</feature>
<dbReference type="Proteomes" id="UP001604282">
    <property type="component" value="Unassembled WGS sequence"/>
</dbReference>
<evidence type="ECO:0000313" key="6">
    <source>
        <dbReference type="Proteomes" id="UP001604282"/>
    </source>
</evidence>
<protein>
    <submittedName>
        <fullName evidence="5">Helix-turn-helix domain-containing protein</fullName>
    </submittedName>
</protein>
<sequence length="192" mass="20435">MTTTHQLFPRQVLRPAAWASPHRPGELPEPGERRRLREQWGLSTRQVALAFGVTPATVRSWECGRSTPRGGRREAYRRFLAGLAQHGAAGGPAVVPSGSARRGRRPEVRAPRRAGTPSAAVTALPRGGGRPDGASPRPAGPAGAGAPRVRRVGRGGTDPVSPARVRRLRLLGAAACVWSLAWWVILTCPPPV</sequence>
<organism evidence="5 6">
    <name type="scientific">Streptomyces omiyaensis</name>
    <dbReference type="NCBI Taxonomy" id="68247"/>
    <lineage>
        <taxon>Bacteria</taxon>
        <taxon>Bacillati</taxon>
        <taxon>Actinomycetota</taxon>
        <taxon>Actinomycetes</taxon>
        <taxon>Kitasatosporales</taxon>
        <taxon>Streptomycetaceae</taxon>
        <taxon>Streptomyces</taxon>
    </lineage>
</organism>
<gene>
    <name evidence="5" type="ORF">ACGFYS_03785</name>
</gene>
<feature type="compositionally biased region" description="Low complexity" evidence="4">
    <location>
        <begin position="87"/>
        <end position="100"/>
    </location>
</feature>
<evidence type="ECO:0000256" key="4">
    <source>
        <dbReference type="SAM" id="MobiDB-lite"/>
    </source>
</evidence>
<evidence type="ECO:0000256" key="2">
    <source>
        <dbReference type="ARBA" id="ARBA00023125"/>
    </source>
</evidence>
<feature type="region of interest" description="Disordered" evidence="4">
    <location>
        <begin position="1"/>
        <end position="32"/>
    </location>
</feature>
<evidence type="ECO:0000256" key="1">
    <source>
        <dbReference type="ARBA" id="ARBA00023015"/>
    </source>
</evidence>
<dbReference type="CDD" id="cd00093">
    <property type="entry name" value="HTH_XRE"/>
    <property type="match status" value="1"/>
</dbReference>
<feature type="region of interest" description="Disordered" evidence="4">
    <location>
        <begin position="87"/>
        <end position="161"/>
    </location>
</feature>
<evidence type="ECO:0000256" key="3">
    <source>
        <dbReference type="ARBA" id="ARBA00023163"/>
    </source>
</evidence>
<proteinExistence type="predicted"/>
<dbReference type="EMBL" id="JBICZW010000002">
    <property type="protein sequence ID" value="MFG3188041.1"/>
    <property type="molecule type" value="Genomic_DNA"/>
</dbReference>
<dbReference type="PANTHER" id="PTHR36511">
    <property type="entry name" value="MERR FAMILY BACTERIAL REGULATORY PROTEIN"/>
    <property type="match status" value="1"/>
</dbReference>
<keyword evidence="2" id="KW-0238">DNA-binding</keyword>
<reference evidence="5 6" key="1">
    <citation type="submission" date="2024-10" db="EMBL/GenBank/DDBJ databases">
        <title>The Natural Products Discovery Center: Release of the First 8490 Sequenced Strains for Exploring Actinobacteria Biosynthetic Diversity.</title>
        <authorList>
            <person name="Kalkreuter E."/>
            <person name="Kautsar S.A."/>
            <person name="Yang D."/>
            <person name="Bader C.D."/>
            <person name="Teijaro C.N."/>
            <person name="Fluegel L."/>
            <person name="Davis C.M."/>
            <person name="Simpson J.R."/>
            <person name="Lauterbach L."/>
            <person name="Steele A.D."/>
            <person name="Gui C."/>
            <person name="Meng S."/>
            <person name="Li G."/>
            <person name="Viehrig K."/>
            <person name="Ye F."/>
            <person name="Su P."/>
            <person name="Kiefer A.F."/>
            <person name="Nichols A."/>
            <person name="Cepeda A.J."/>
            <person name="Yan W."/>
            <person name="Fan B."/>
            <person name="Jiang Y."/>
            <person name="Adhikari A."/>
            <person name="Zheng C.-J."/>
            <person name="Schuster L."/>
            <person name="Cowan T.M."/>
            <person name="Smanski M.J."/>
            <person name="Chevrette M.G."/>
            <person name="De Carvalho L.P.S."/>
            <person name="Shen B."/>
        </authorList>
    </citation>
    <scope>NUCLEOTIDE SEQUENCE [LARGE SCALE GENOMIC DNA]</scope>
    <source>
        <strain evidence="5 6">NPDC048229</strain>
    </source>
</reference>
<feature type="compositionally biased region" description="Low complexity" evidence="4">
    <location>
        <begin position="132"/>
        <end position="147"/>
    </location>
</feature>
<keyword evidence="6" id="KW-1185">Reference proteome</keyword>
<dbReference type="InterPro" id="IPR052359">
    <property type="entry name" value="HTH-type_reg/antitoxin"/>
</dbReference>
<dbReference type="SUPFAM" id="SSF47413">
    <property type="entry name" value="lambda repressor-like DNA-binding domains"/>
    <property type="match status" value="1"/>
</dbReference>
<keyword evidence="3" id="KW-0804">Transcription</keyword>
<evidence type="ECO:0000313" key="5">
    <source>
        <dbReference type="EMBL" id="MFG3188041.1"/>
    </source>
</evidence>
<dbReference type="Gene3D" id="1.10.260.40">
    <property type="entry name" value="lambda repressor-like DNA-binding domains"/>
    <property type="match status" value="1"/>
</dbReference>
<dbReference type="InterPro" id="IPR001387">
    <property type="entry name" value="Cro/C1-type_HTH"/>
</dbReference>
<accession>A0ABW7BPG9</accession>
<dbReference type="InterPro" id="IPR010982">
    <property type="entry name" value="Lambda_DNA-bd_dom_sf"/>
</dbReference>
<name>A0ABW7BPG9_9ACTN</name>
<dbReference type="RefSeq" id="WP_189850394.1">
    <property type="nucleotide sequence ID" value="NZ_BMVV01000011.1"/>
</dbReference>